<feature type="repeat" description="Pumilio" evidence="2">
    <location>
        <begin position="1243"/>
        <end position="1279"/>
    </location>
</feature>
<proteinExistence type="predicted"/>
<dbReference type="Proteomes" id="UP000224006">
    <property type="component" value="Chromosome III"/>
</dbReference>
<feature type="compositionally biased region" description="Low complexity" evidence="3">
    <location>
        <begin position="212"/>
        <end position="225"/>
    </location>
</feature>
<feature type="region of interest" description="Disordered" evidence="3">
    <location>
        <begin position="1307"/>
        <end position="1356"/>
    </location>
</feature>
<feature type="compositionally biased region" description="Low complexity" evidence="3">
    <location>
        <begin position="1673"/>
        <end position="1689"/>
    </location>
</feature>
<feature type="region of interest" description="Disordered" evidence="3">
    <location>
        <begin position="464"/>
        <end position="540"/>
    </location>
</feature>
<keyword evidence="1" id="KW-0677">Repeat</keyword>
<feature type="repeat" description="Pumilio" evidence="2">
    <location>
        <begin position="1165"/>
        <end position="1200"/>
    </location>
</feature>
<dbReference type="InterPro" id="IPR011989">
    <property type="entry name" value="ARM-like"/>
</dbReference>
<dbReference type="Pfam" id="PF00806">
    <property type="entry name" value="PUF"/>
    <property type="match status" value="8"/>
</dbReference>
<feature type="compositionally biased region" description="Basic and acidic residues" evidence="3">
    <location>
        <begin position="230"/>
        <end position="243"/>
    </location>
</feature>
<feature type="region of interest" description="Disordered" evidence="3">
    <location>
        <begin position="132"/>
        <end position="301"/>
    </location>
</feature>
<evidence type="ECO:0000256" key="2">
    <source>
        <dbReference type="PROSITE-ProRule" id="PRU00317"/>
    </source>
</evidence>
<feature type="region of interest" description="Disordered" evidence="3">
    <location>
        <begin position="1390"/>
        <end position="1561"/>
    </location>
</feature>
<feature type="compositionally biased region" description="Polar residues" evidence="3">
    <location>
        <begin position="1661"/>
        <end position="1670"/>
    </location>
</feature>
<feature type="region of interest" description="Disordered" evidence="3">
    <location>
        <begin position="1850"/>
        <end position="1884"/>
    </location>
</feature>
<organism evidence="5 6">
    <name type="scientific">Besnoitia besnoiti</name>
    <name type="common">Apicomplexan protozoan</name>
    <dbReference type="NCBI Taxonomy" id="94643"/>
    <lineage>
        <taxon>Eukaryota</taxon>
        <taxon>Sar</taxon>
        <taxon>Alveolata</taxon>
        <taxon>Apicomplexa</taxon>
        <taxon>Conoidasida</taxon>
        <taxon>Coccidia</taxon>
        <taxon>Eucoccidiorida</taxon>
        <taxon>Eimeriorina</taxon>
        <taxon>Sarcocystidae</taxon>
        <taxon>Besnoitia</taxon>
    </lineage>
</organism>
<feature type="compositionally biased region" description="Low complexity" evidence="3">
    <location>
        <begin position="1698"/>
        <end position="1707"/>
    </location>
</feature>
<protein>
    <submittedName>
        <fullName evidence="5">Pumilio-family RNA binding repeat-containing protein</fullName>
    </submittedName>
</protein>
<feature type="compositionally biased region" description="Low complexity" evidence="3">
    <location>
        <begin position="183"/>
        <end position="195"/>
    </location>
</feature>
<feature type="region of interest" description="Disordered" evidence="3">
    <location>
        <begin position="359"/>
        <end position="388"/>
    </location>
</feature>
<dbReference type="PROSITE" id="PS50302">
    <property type="entry name" value="PUM"/>
    <property type="match status" value="6"/>
</dbReference>
<feature type="region of interest" description="Disordered" evidence="3">
    <location>
        <begin position="1731"/>
        <end position="1827"/>
    </location>
</feature>
<feature type="repeat" description="Pumilio" evidence="2">
    <location>
        <begin position="1021"/>
        <end position="1056"/>
    </location>
</feature>
<feature type="repeat" description="Pumilio" evidence="2">
    <location>
        <begin position="1093"/>
        <end position="1128"/>
    </location>
</feature>
<dbReference type="GO" id="GO:0003729">
    <property type="term" value="F:mRNA binding"/>
    <property type="evidence" value="ECO:0007669"/>
    <property type="project" value="TreeGrafter"/>
</dbReference>
<dbReference type="InterPro" id="IPR033133">
    <property type="entry name" value="PUM-HD"/>
</dbReference>
<feature type="compositionally biased region" description="Low complexity" evidence="3">
    <location>
        <begin position="1784"/>
        <end position="1805"/>
    </location>
</feature>
<dbReference type="RefSeq" id="XP_029220313.1">
    <property type="nucleotide sequence ID" value="XM_029362947.1"/>
</dbReference>
<gene>
    <name evidence="5" type="ORF">BESB_044960</name>
</gene>
<dbReference type="STRING" id="94643.A0A2A9MGL3"/>
<feature type="repeat" description="Pumilio" evidence="2">
    <location>
        <begin position="1057"/>
        <end position="1092"/>
    </location>
</feature>
<feature type="compositionally biased region" description="Low complexity" evidence="3">
    <location>
        <begin position="1311"/>
        <end position="1345"/>
    </location>
</feature>
<feature type="compositionally biased region" description="Basic and acidic residues" evidence="3">
    <location>
        <begin position="364"/>
        <end position="388"/>
    </location>
</feature>
<feature type="region of interest" description="Disordered" evidence="3">
    <location>
        <begin position="1642"/>
        <end position="1713"/>
    </location>
</feature>
<feature type="region of interest" description="Disordered" evidence="3">
    <location>
        <begin position="23"/>
        <end position="95"/>
    </location>
</feature>
<dbReference type="GO" id="GO:0010608">
    <property type="term" value="P:post-transcriptional regulation of gene expression"/>
    <property type="evidence" value="ECO:0007669"/>
    <property type="project" value="TreeGrafter"/>
</dbReference>
<dbReference type="VEuPathDB" id="ToxoDB:BESB_044960"/>
<feature type="compositionally biased region" description="Low complexity" evidence="3">
    <location>
        <begin position="1875"/>
        <end position="1884"/>
    </location>
</feature>
<comment type="caution">
    <text evidence="5">The sequence shown here is derived from an EMBL/GenBank/DDBJ whole genome shotgun (WGS) entry which is preliminary data.</text>
</comment>
<sequence>MEAQGLGVETAARLPRGTAAAAELASSAEKDPSVVVLPPCDSPRKGSRSLLPSEKGDDEHEAWRHRDSASSLCTQASQGDVRKRRSSRRLSDEPLSLHSISSLSTIGSLDSHRLSALEAQASLLLAHIAETRDEKAAPCSSAKTAEAPPAARREEGEPDDQGAKRQDAPLDGREDRAAEQAGSPPSSSSSTVVSPHLDQNVVREWEKERGLAHAPAISIPPSALPLEEEEKTKQEGTQEHWESARASLSLSFTSCDREEASAAASSPATDVPLSFSLHSSEETPQAPSYSSSFSPFSSPASCPFSSSAAPAALSELPACSSQSGAEHAFPAEWLKGERGVKSLRRPQLLAGDAALEASAGVRGGGERAESVRNEHAASEGEGPREGDRLPESVLRAAAAPSRPVAASQPATLLTSIAARNDAELQRDEAFLSKALSLLPQGLGLGDKESSVLLDVLVALGLEREEERGEAGAGESRRAAAPGARRERAKKGKGGLGDRGVGEEERVQEGDNNHHGEKGPRADESAALEGEGKPRRDAAAAGLSPSLHDIMSSSLASSSLSASSAASPPPGAFSLSAPGAGSSAYYGGVPFPVTVQPPGLELNRSDASLVWRSDSLVSPYLPYASLFPGGTSAAASWDAAGLSASPRQDARRDAAGAAASPGVLLNEDDISSLLEHLLATTERQRRDATPQQSDAALLERLLLDRDSPFAPHAPPSPHVSRAAAHAAPLPEVARCSGAPGAKGGASFEGSSAARHHSDLSFLLSPGGEFEKTRLLQQAAAQDIASLLQANALLAPLRSPGACGQRAQRASLLGTQCHLSSLFPRRLASHPTPASHVNSVASCDEGSLEGARGAAQVAGDNRGGGSPLPGVPGASVSSSLLASSVASGPSALNFLCSEASAQARAGARGARGVATGVVSAPSPTAVSVAGVGAESRRGKKKREGRRGRGLAAAVENLDAATAPLPPSCSAALRSFRLGTLQPFTLRDVGDNALEFSKDPFGSAFLQEQLEVCSLGERVPILLQLLPHVLDLTADQHGNYVLQKFLEKGTDKEKEWLAAQLVGHVFRLSLEVYGCRVIQRALEFLAVPAQLRLVAELKDHVVTCVEDQHGNHVIQKCAERLPSPSVQFIIDAFKGQEARMSVHSYGCRVIQRLLEACPVSQTAPLIDAVIAELRMLIRDQFGNYVVQHILEFGRESDKMKIIDLMCEDIIPLSTEKYACNVVERALTLDAMGRARRGIISAALGHEMVGQPLKRMMLDRYGNYVVQRMMEVAPDDLRPSLLQLLREHVDVLKRFTYGKHIVTALERLDGASGVSGDPSANPSPSSPLPSYAAGAAGSSKSGARGDAASLRASRQSPRVTRSVSATLVHAPGPVAQLFSSVSFSGAPMPHARGGNLRGAGLSGRSGGAAASAAQSGTPSALPAHAPLAAGGGGAYAAQGRSEGPSDATEARDAGRRFGSGQAKQGSSENGARGGRGEREEKLCDRARQEKSAAGDEAGASEPSLGAGDARGGKAAAAKAGKEVESGGAGKGRRAERGRGGEESFGRMVAQLERRGGAGPGLEKSGRRLDAADKLLHRGHTFAAGSSAADAMRVALREDVPRARERSGGMASKAKRDEDAQSSQTALSQASALAALQRYFLASLSPSGAPLDSSSMLSSLPADSTFEASRTQPHHSTFAALASSSFGPSASAGPQFPNCRAPQGASAQASGSHVSQRVATFSNDGSSVAVGAAADGSVRGAGSSGAVGPCRRNQRTPSASFSRSGVPFGVPREEGAAGAPAWRRDGEASEAGSEDAGSARSSAAGALAAEAIREDKAAGRESDGGVGRCSGAGSMLPLTPEMMNEVLKVFHHYRQQTQSPEDPFAAWGLSERGGWDAGDGEAPAGAPPS</sequence>
<keyword evidence="6" id="KW-1185">Reference proteome</keyword>
<dbReference type="CDD" id="cd07920">
    <property type="entry name" value="Pumilio"/>
    <property type="match status" value="1"/>
</dbReference>
<dbReference type="KEGG" id="bbes:BESB_044960"/>
<evidence type="ECO:0000313" key="6">
    <source>
        <dbReference type="Proteomes" id="UP000224006"/>
    </source>
</evidence>
<feature type="region of interest" description="Disordered" evidence="3">
    <location>
        <begin position="849"/>
        <end position="869"/>
    </location>
</feature>
<feature type="compositionally biased region" description="Gly residues" evidence="3">
    <location>
        <begin position="1391"/>
        <end position="1402"/>
    </location>
</feature>
<feature type="region of interest" description="Disordered" evidence="3">
    <location>
        <begin position="927"/>
        <end position="947"/>
    </location>
</feature>
<dbReference type="GeneID" id="40309426"/>
<dbReference type="InterPro" id="IPR016024">
    <property type="entry name" value="ARM-type_fold"/>
</dbReference>
<feature type="compositionally biased region" description="Low complexity" evidence="3">
    <location>
        <begin position="1642"/>
        <end position="1659"/>
    </location>
</feature>
<dbReference type="GO" id="GO:0005737">
    <property type="term" value="C:cytoplasm"/>
    <property type="evidence" value="ECO:0007669"/>
    <property type="project" value="TreeGrafter"/>
</dbReference>
<feature type="compositionally biased region" description="Basic residues" evidence="3">
    <location>
        <begin position="935"/>
        <end position="946"/>
    </location>
</feature>
<feature type="compositionally biased region" description="Basic and acidic residues" evidence="3">
    <location>
        <begin position="1806"/>
        <end position="1818"/>
    </location>
</feature>
<feature type="compositionally biased region" description="Basic and acidic residues" evidence="3">
    <location>
        <begin position="54"/>
        <end position="68"/>
    </location>
</feature>
<feature type="compositionally biased region" description="Low complexity" evidence="3">
    <location>
        <begin position="286"/>
        <end position="301"/>
    </location>
</feature>
<feature type="compositionally biased region" description="Low complexity" evidence="3">
    <location>
        <begin position="1731"/>
        <end position="1743"/>
    </location>
</feature>
<dbReference type="Gene3D" id="1.25.10.10">
    <property type="entry name" value="Leucine-rich Repeat Variant"/>
    <property type="match status" value="1"/>
</dbReference>
<feature type="compositionally biased region" description="Basic and acidic residues" evidence="3">
    <location>
        <begin position="464"/>
        <end position="477"/>
    </location>
</feature>
<dbReference type="PANTHER" id="PTHR12537:SF12">
    <property type="entry name" value="MATERNAL PROTEIN PUMILIO"/>
    <property type="match status" value="1"/>
</dbReference>
<dbReference type="InterPro" id="IPR001313">
    <property type="entry name" value="Pumilio_RNA-bd_rpt"/>
</dbReference>
<dbReference type="PROSITE" id="PS50303">
    <property type="entry name" value="PUM_HD"/>
    <property type="match status" value="1"/>
</dbReference>
<dbReference type="InterPro" id="IPR033712">
    <property type="entry name" value="Pumilio_RNA-bd"/>
</dbReference>
<feature type="compositionally biased region" description="Basic and acidic residues" evidence="3">
    <location>
        <begin position="201"/>
        <end position="211"/>
    </location>
</feature>
<feature type="compositionally biased region" description="Basic and acidic residues" evidence="3">
    <location>
        <begin position="1528"/>
        <end position="1540"/>
    </location>
</feature>
<feature type="compositionally biased region" description="Polar residues" evidence="3">
    <location>
        <begin position="276"/>
        <end position="285"/>
    </location>
</feature>
<evidence type="ECO:0000259" key="4">
    <source>
        <dbReference type="PROSITE" id="PS50303"/>
    </source>
</evidence>
<dbReference type="SMART" id="SM00025">
    <property type="entry name" value="Pumilio"/>
    <property type="match status" value="8"/>
</dbReference>
<feature type="compositionally biased region" description="Basic and acidic residues" evidence="3">
    <location>
        <begin position="151"/>
        <end position="178"/>
    </location>
</feature>
<accession>A0A2A9MGL3</accession>
<dbReference type="PANTHER" id="PTHR12537">
    <property type="entry name" value="RNA BINDING PROTEIN PUMILIO-RELATED"/>
    <property type="match status" value="1"/>
</dbReference>
<evidence type="ECO:0000313" key="5">
    <source>
        <dbReference type="EMBL" id="PFH36304.1"/>
    </source>
</evidence>
<dbReference type="EMBL" id="NWUJ01000003">
    <property type="protein sequence ID" value="PFH36304.1"/>
    <property type="molecule type" value="Genomic_DNA"/>
</dbReference>
<evidence type="ECO:0000256" key="1">
    <source>
        <dbReference type="ARBA" id="ARBA00022737"/>
    </source>
</evidence>
<reference evidence="5 6" key="1">
    <citation type="submission" date="2017-09" db="EMBL/GenBank/DDBJ databases">
        <title>Genome sequencing of Besnoitia besnoiti strain Bb-Ger1.</title>
        <authorList>
            <person name="Schares G."/>
            <person name="Venepally P."/>
            <person name="Lorenzi H.A."/>
        </authorList>
    </citation>
    <scope>NUCLEOTIDE SEQUENCE [LARGE SCALE GENOMIC DNA]</scope>
    <source>
        <strain evidence="5 6">Bb-Ger1</strain>
    </source>
</reference>
<feature type="domain" description="PUM-HD" evidence="4">
    <location>
        <begin position="965"/>
        <end position="1305"/>
    </location>
</feature>
<feature type="compositionally biased region" description="Polar residues" evidence="3">
    <location>
        <begin position="69"/>
        <end position="78"/>
    </location>
</feature>
<name>A0A2A9MGL3_BESBE</name>
<feature type="repeat" description="Pumilio" evidence="2">
    <location>
        <begin position="1129"/>
        <end position="1164"/>
    </location>
</feature>
<feature type="compositionally biased region" description="Basic and acidic residues" evidence="3">
    <location>
        <begin position="499"/>
        <end position="537"/>
    </location>
</feature>
<feature type="region of interest" description="Disordered" evidence="3">
    <location>
        <begin position="1594"/>
        <end position="1623"/>
    </location>
</feature>
<evidence type="ECO:0000256" key="3">
    <source>
        <dbReference type="SAM" id="MobiDB-lite"/>
    </source>
</evidence>
<feature type="compositionally biased region" description="Basic and acidic residues" evidence="3">
    <location>
        <begin position="1470"/>
        <end position="1489"/>
    </location>
</feature>
<dbReference type="OrthoDB" id="332573at2759"/>
<dbReference type="SUPFAM" id="SSF48371">
    <property type="entry name" value="ARM repeat"/>
    <property type="match status" value="1"/>
</dbReference>